<sequence length="821" mass="94068">MDKRYHFNITPHIVKQLGEQLVPDEVTALLELIKNSYDADASYVSIEINTSEVYNNREVFYPNQKGFIVVEDDGFGMNEATIMKSWLLISYSNKRAKDGAKVQTPAGRTPLGDKGLGRLSTQRLANICEIFTNRLGEDGTHIGFNWKDFEKEEALTDVKVKYESFKSKKKKGTILLLTDLNNAEVWQGKNLERFKGQIIQVISPYKENRPFEVYLKVNGQLIELDLLSESLSDLSISNFSFDVTENILTISGKTRLSKFLGNERPQKEAFYSLVSSDNGMKLSNFLQKKILDIRLATNPYFIEFERKFEIGKDINLEIINGGAAYPGDFKGVINEFSYKEEQLKEEESIDNIFGEFNSYKDFAQAQIGIKIYRNGFAVLPYGVDGNKDWLDLSSSQTKTSFYDLRPDNVIGYISIDEGINYELKDKTDRSGLISNPFSRNFFMLISFAKDQINLYQRSIRKNYNEFLNTYTLENNGIKTVTQAFNQLKETKSETEAVKNDFRSAIMTTDKVIKDSSKIVESVRSNPMFATDLEKETAEKVDILLDTLKVLQNTLIKLEKIISKTENLNEVIDLLEPKIQILEEQLNEFTELASLGLTAEAIGHEFASIGARLAEKASFYSLKLQNKKLTDSDIYILIEYINTTVNGLNTQLKHLDPALKYARDTKTVLQLSVFFDEEKEYYKNRFSQHEINYNIKIQRDFSIKINKGKLVQVVDNLLNNSEYWLLEKKKNEPSFKPTITIKIEEPWIYISDNGYGITPAIENQIFEPFVTTKPKGNGRGLGLFIVQQLLDSFKCGIILEPTLNENNRKYIFAINFSNILEN</sequence>
<evidence type="ECO:0000256" key="2">
    <source>
        <dbReference type="ARBA" id="ARBA00012438"/>
    </source>
</evidence>
<dbReference type="GO" id="GO:0000160">
    <property type="term" value="P:phosphorelay signal transduction system"/>
    <property type="evidence" value="ECO:0007669"/>
    <property type="project" value="UniProtKB-KW"/>
</dbReference>
<evidence type="ECO:0000256" key="8">
    <source>
        <dbReference type="ARBA" id="ARBA00023012"/>
    </source>
</evidence>
<gene>
    <name evidence="10" type="ORF">GGR21_000024</name>
</gene>
<dbReference type="Pfam" id="PF13589">
    <property type="entry name" value="HATPase_c_3"/>
    <property type="match status" value="1"/>
</dbReference>
<dbReference type="PANTHER" id="PTHR43065:SF10">
    <property type="entry name" value="PEROXIDE STRESS-ACTIVATED HISTIDINE KINASE MAK3"/>
    <property type="match status" value="1"/>
</dbReference>
<keyword evidence="3" id="KW-0597">Phosphoprotein</keyword>
<keyword evidence="11" id="KW-1185">Reference proteome</keyword>
<evidence type="ECO:0000259" key="9">
    <source>
        <dbReference type="PROSITE" id="PS50109"/>
    </source>
</evidence>
<dbReference type="PANTHER" id="PTHR43065">
    <property type="entry name" value="SENSOR HISTIDINE KINASE"/>
    <property type="match status" value="1"/>
</dbReference>
<evidence type="ECO:0000313" key="11">
    <source>
        <dbReference type="Proteomes" id="UP000555103"/>
    </source>
</evidence>
<evidence type="ECO:0000256" key="7">
    <source>
        <dbReference type="ARBA" id="ARBA00022840"/>
    </source>
</evidence>
<dbReference type="InterPro" id="IPR005467">
    <property type="entry name" value="His_kinase_dom"/>
</dbReference>
<accession>A0A840CHK2</accession>
<dbReference type="Pfam" id="PF02518">
    <property type="entry name" value="HATPase_c"/>
    <property type="match status" value="1"/>
</dbReference>
<evidence type="ECO:0000256" key="3">
    <source>
        <dbReference type="ARBA" id="ARBA00022553"/>
    </source>
</evidence>
<dbReference type="GO" id="GO:0005524">
    <property type="term" value="F:ATP binding"/>
    <property type="evidence" value="ECO:0007669"/>
    <property type="project" value="UniProtKB-KW"/>
</dbReference>
<name>A0A840CHK2_9BACT</name>
<dbReference type="AlphaFoldDB" id="A0A840CHK2"/>
<dbReference type="PROSITE" id="PS50109">
    <property type="entry name" value="HIS_KIN"/>
    <property type="match status" value="1"/>
</dbReference>
<evidence type="ECO:0000256" key="5">
    <source>
        <dbReference type="ARBA" id="ARBA00022741"/>
    </source>
</evidence>
<dbReference type="EC" id="2.7.13.3" evidence="2"/>
<dbReference type="SUPFAM" id="SSF55874">
    <property type="entry name" value="ATPase domain of HSP90 chaperone/DNA topoisomerase II/histidine kinase"/>
    <property type="match status" value="2"/>
</dbReference>
<dbReference type="InterPro" id="IPR004358">
    <property type="entry name" value="Sig_transdc_His_kin-like_C"/>
</dbReference>
<comment type="caution">
    <text evidence="10">The sequence shown here is derived from an EMBL/GenBank/DDBJ whole genome shotgun (WGS) entry which is preliminary data.</text>
</comment>
<keyword evidence="5" id="KW-0547">Nucleotide-binding</keyword>
<dbReference type="SMART" id="SM00387">
    <property type="entry name" value="HATPase_c"/>
    <property type="match status" value="1"/>
</dbReference>
<dbReference type="PRINTS" id="PR00344">
    <property type="entry name" value="BCTRLSENSOR"/>
</dbReference>
<evidence type="ECO:0000313" key="10">
    <source>
        <dbReference type="EMBL" id="MBB4034139.1"/>
    </source>
</evidence>
<keyword evidence="4" id="KW-0808">Transferase</keyword>
<dbReference type="InterPro" id="IPR036890">
    <property type="entry name" value="HATPase_C_sf"/>
</dbReference>
<comment type="catalytic activity">
    <reaction evidence="1">
        <text>ATP + protein L-histidine = ADP + protein N-phospho-L-histidine.</text>
        <dbReference type="EC" id="2.7.13.3"/>
    </reaction>
</comment>
<dbReference type="InterPro" id="IPR003594">
    <property type="entry name" value="HATPase_dom"/>
</dbReference>
<protein>
    <recommendedName>
        <fullName evidence="2">histidine kinase</fullName>
        <ecNumber evidence="2">2.7.13.3</ecNumber>
    </recommendedName>
</protein>
<organism evidence="10 11">
    <name type="scientific">Dysgonomonas hofstadii</name>
    <dbReference type="NCBI Taxonomy" id="637886"/>
    <lineage>
        <taxon>Bacteria</taxon>
        <taxon>Pseudomonadati</taxon>
        <taxon>Bacteroidota</taxon>
        <taxon>Bacteroidia</taxon>
        <taxon>Bacteroidales</taxon>
        <taxon>Dysgonomonadaceae</taxon>
        <taxon>Dysgonomonas</taxon>
    </lineage>
</organism>
<keyword evidence="6 10" id="KW-0418">Kinase</keyword>
<evidence type="ECO:0000256" key="6">
    <source>
        <dbReference type="ARBA" id="ARBA00022777"/>
    </source>
</evidence>
<dbReference type="EMBL" id="JACIEP010000001">
    <property type="protein sequence ID" value="MBB4034139.1"/>
    <property type="molecule type" value="Genomic_DNA"/>
</dbReference>
<dbReference type="CDD" id="cd00075">
    <property type="entry name" value="HATPase"/>
    <property type="match status" value="1"/>
</dbReference>
<dbReference type="RefSeq" id="WP_183305118.1">
    <property type="nucleotide sequence ID" value="NZ_JACIEP010000001.1"/>
</dbReference>
<reference evidence="10 11" key="1">
    <citation type="submission" date="2020-08" db="EMBL/GenBank/DDBJ databases">
        <title>Genomic Encyclopedia of Type Strains, Phase IV (KMG-IV): sequencing the most valuable type-strain genomes for metagenomic binning, comparative biology and taxonomic classification.</title>
        <authorList>
            <person name="Goeker M."/>
        </authorList>
    </citation>
    <scope>NUCLEOTIDE SEQUENCE [LARGE SCALE GENOMIC DNA]</scope>
    <source>
        <strain evidence="10 11">DSM 104969</strain>
    </source>
</reference>
<dbReference type="Proteomes" id="UP000555103">
    <property type="component" value="Unassembled WGS sequence"/>
</dbReference>
<keyword evidence="8" id="KW-0902">Two-component regulatory system</keyword>
<proteinExistence type="predicted"/>
<dbReference type="GO" id="GO:0004673">
    <property type="term" value="F:protein histidine kinase activity"/>
    <property type="evidence" value="ECO:0007669"/>
    <property type="project" value="UniProtKB-EC"/>
</dbReference>
<dbReference type="Gene3D" id="3.30.565.10">
    <property type="entry name" value="Histidine kinase-like ATPase, C-terminal domain"/>
    <property type="match status" value="2"/>
</dbReference>
<keyword evidence="7" id="KW-0067">ATP-binding</keyword>
<feature type="domain" description="Histidine kinase" evidence="9">
    <location>
        <begin position="600"/>
        <end position="797"/>
    </location>
</feature>
<evidence type="ECO:0000256" key="1">
    <source>
        <dbReference type="ARBA" id="ARBA00000085"/>
    </source>
</evidence>
<evidence type="ECO:0000256" key="4">
    <source>
        <dbReference type="ARBA" id="ARBA00022679"/>
    </source>
</evidence>